<evidence type="ECO:0000256" key="1">
    <source>
        <dbReference type="SAM" id="Phobius"/>
    </source>
</evidence>
<evidence type="ECO:0000313" key="3">
    <source>
        <dbReference type="Proteomes" id="UP000515135"/>
    </source>
</evidence>
<dbReference type="RefSeq" id="XP_019646008.1">
    <property type="nucleotide sequence ID" value="XM_019790449.1"/>
</dbReference>
<evidence type="ECO:0000256" key="2">
    <source>
        <dbReference type="SAM" id="SignalP"/>
    </source>
</evidence>
<evidence type="ECO:0000313" key="4">
    <source>
        <dbReference type="RefSeq" id="XP_019646008.1"/>
    </source>
</evidence>
<keyword evidence="1" id="KW-1133">Transmembrane helix</keyword>
<dbReference type="AlphaFoldDB" id="A0A6P5A8R7"/>
<keyword evidence="2" id="KW-0732">Signal</keyword>
<gene>
    <name evidence="4" type="primary">LOC109486594</name>
</gene>
<organism evidence="3 4">
    <name type="scientific">Branchiostoma belcheri</name>
    <name type="common">Amphioxus</name>
    <dbReference type="NCBI Taxonomy" id="7741"/>
    <lineage>
        <taxon>Eukaryota</taxon>
        <taxon>Metazoa</taxon>
        <taxon>Chordata</taxon>
        <taxon>Cephalochordata</taxon>
        <taxon>Leptocardii</taxon>
        <taxon>Amphioxiformes</taxon>
        <taxon>Branchiostomatidae</taxon>
        <taxon>Branchiostoma</taxon>
    </lineage>
</organism>
<proteinExistence type="predicted"/>
<feature type="chain" id="PRO_5027947055" evidence="2">
    <location>
        <begin position="22"/>
        <end position="373"/>
    </location>
</feature>
<sequence length="373" mass="40610">MSTDWMTMAAALMALLVTSGALDLHVPVVGMGTFDVRGLVHRQNGNWTVGVTVSWEQPDGSDPEGYMVLLRDPYAGVTSGSQGMPDDDFLDDWEGDFPDFDFSPVFPGPAAVKTARERLEDRGFVFVETESFTVMDLEFTHNYEIEVVVLNNTDSAGRGVVHPFVTPDCYTTTHDLNYCRDQAVVFASQPANMSLLNVSVTCVEVVENDDMSDKGHGQGKRNKTVAMATAWISWLRPVQLGGDVITYVIRLEHDGKNVQEGVFAKSVNEDANRNPLVPILYVIDQVSLNKTYTLKVTPLVNKTGDFSPYGMVAQLTFHTYNLSADGCFPVAGTQGSASAVSGSPVATPGAVLTVCCLFILLGLLWDIKTAYLL</sequence>
<dbReference type="OrthoDB" id="10024979at2759"/>
<dbReference type="GeneID" id="109486594"/>
<dbReference type="KEGG" id="bbel:109486594"/>
<keyword evidence="3" id="KW-1185">Reference proteome</keyword>
<reference evidence="4" key="1">
    <citation type="submission" date="2025-08" db="UniProtKB">
        <authorList>
            <consortium name="RefSeq"/>
        </authorList>
    </citation>
    <scope>IDENTIFICATION</scope>
    <source>
        <tissue evidence="4">Gonad</tissue>
    </source>
</reference>
<keyword evidence="1" id="KW-0472">Membrane</keyword>
<feature type="transmembrane region" description="Helical" evidence="1">
    <location>
        <begin position="345"/>
        <end position="365"/>
    </location>
</feature>
<name>A0A6P5A8R7_BRABE</name>
<dbReference type="Proteomes" id="UP000515135">
    <property type="component" value="Unplaced"/>
</dbReference>
<feature type="signal peptide" evidence="2">
    <location>
        <begin position="1"/>
        <end position="21"/>
    </location>
</feature>
<keyword evidence="1" id="KW-0812">Transmembrane</keyword>
<accession>A0A6P5A8R7</accession>
<protein>
    <submittedName>
        <fullName evidence="4">Uncharacterized protein LOC109486594 isoform X1</fullName>
    </submittedName>
</protein>